<dbReference type="Pfam" id="PF12937">
    <property type="entry name" value="F-box-like"/>
    <property type="match status" value="1"/>
</dbReference>
<dbReference type="Gene3D" id="1.20.1280.50">
    <property type="match status" value="1"/>
</dbReference>
<protein>
    <recommendedName>
        <fullName evidence="1">F-box domain-containing protein</fullName>
    </recommendedName>
</protein>
<gene>
    <name evidence="2" type="ORF">DACRYDRAFT_119943</name>
</gene>
<name>M5FU35_DACPD</name>
<dbReference type="InterPro" id="IPR036047">
    <property type="entry name" value="F-box-like_dom_sf"/>
</dbReference>
<accession>M5FU35</accession>
<dbReference type="HOGENOM" id="CLU_1229896_0_0_1"/>
<dbReference type="STRING" id="1858805.M5FU35"/>
<feature type="domain" description="F-box" evidence="1">
    <location>
        <begin position="69"/>
        <end position="127"/>
    </location>
</feature>
<dbReference type="GeneID" id="63685965"/>
<reference evidence="2 3" key="1">
    <citation type="journal article" date="2012" name="Science">
        <title>The Paleozoic origin of enzymatic lignin decomposition reconstructed from 31 fungal genomes.</title>
        <authorList>
            <person name="Floudas D."/>
            <person name="Binder M."/>
            <person name="Riley R."/>
            <person name="Barry K."/>
            <person name="Blanchette R.A."/>
            <person name="Henrissat B."/>
            <person name="Martinez A.T."/>
            <person name="Otillar R."/>
            <person name="Spatafora J.W."/>
            <person name="Yadav J.S."/>
            <person name="Aerts A."/>
            <person name="Benoit I."/>
            <person name="Boyd A."/>
            <person name="Carlson A."/>
            <person name="Copeland A."/>
            <person name="Coutinho P.M."/>
            <person name="de Vries R.P."/>
            <person name="Ferreira P."/>
            <person name="Findley K."/>
            <person name="Foster B."/>
            <person name="Gaskell J."/>
            <person name="Glotzer D."/>
            <person name="Gorecki P."/>
            <person name="Heitman J."/>
            <person name="Hesse C."/>
            <person name="Hori C."/>
            <person name="Igarashi K."/>
            <person name="Jurgens J.A."/>
            <person name="Kallen N."/>
            <person name="Kersten P."/>
            <person name="Kohler A."/>
            <person name="Kuees U."/>
            <person name="Kumar T.K.A."/>
            <person name="Kuo A."/>
            <person name="LaButti K."/>
            <person name="Larrondo L.F."/>
            <person name="Lindquist E."/>
            <person name="Ling A."/>
            <person name="Lombard V."/>
            <person name="Lucas S."/>
            <person name="Lundell T."/>
            <person name="Martin R."/>
            <person name="McLaughlin D.J."/>
            <person name="Morgenstern I."/>
            <person name="Morin E."/>
            <person name="Murat C."/>
            <person name="Nagy L.G."/>
            <person name="Nolan M."/>
            <person name="Ohm R.A."/>
            <person name="Patyshakuliyeva A."/>
            <person name="Rokas A."/>
            <person name="Ruiz-Duenas F.J."/>
            <person name="Sabat G."/>
            <person name="Salamov A."/>
            <person name="Samejima M."/>
            <person name="Schmutz J."/>
            <person name="Slot J.C."/>
            <person name="St John F."/>
            <person name="Stenlid J."/>
            <person name="Sun H."/>
            <person name="Sun S."/>
            <person name="Syed K."/>
            <person name="Tsang A."/>
            <person name="Wiebenga A."/>
            <person name="Young D."/>
            <person name="Pisabarro A."/>
            <person name="Eastwood D.C."/>
            <person name="Martin F."/>
            <person name="Cullen D."/>
            <person name="Grigoriev I.V."/>
            <person name="Hibbett D.S."/>
        </authorList>
    </citation>
    <scope>NUCLEOTIDE SEQUENCE [LARGE SCALE GENOMIC DNA]</scope>
    <source>
        <strain evidence="2 3">DJM-731 SS1</strain>
    </source>
</reference>
<keyword evidence="3" id="KW-1185">Reference proteome</keyword>
<dbReference type="EMBL" id="JH795881">
    <property type="protein sequence ID" value="EJT96731.1"/>
    <property type="molecule type" value="Genomic_DNA"/>
</dbReference>
<dbReference type="AlphaFoldDB" id="M5FU35"/>
<proteinExistence type="predicted"/>
<evidence type="ECO:0000259" key="1">
    <source>
        <dbReference type="Pfam" id="PF12937"/>
    </source>
</evidence>
<evidence type="ECO:0000313" key="2">
    <source>
        <dbReference type="EMBL" id="EJT96731.1"/>
    </source>
</evidence>
<sequence length="225" mass="25384">MSSPESDWSTHSEFTPVFGERWKEAAPENEIRLRDAIEKTEKDIKELYDLLEKQKEELFVARARQAPIARVPDDVLGLVFEALAKHLNSTRNKATSSSGLSTADQLACAQVCSRWRRVAFDTSALWSPFVINRDTGMLALEFAAFLLARTSWPFGLEFTLTCDKIGDLFKRSAAMLSRYGSRLTFLSLKVCKYGIHKFFAAGIGAHIPNLQYLKYGPEPKELCQP</sequence>
<dbReference type="OrthoDB" id="3365698at2759"/>
<dbReference type="RefSeq" id="XP_040623629.1">
    <property type="nucleotide sequence ID" value="XM_040770903.1"/>
</dbReference>
<organism evidence="2 3">
    <name type="scientific">Dacryopinax primogenitus (strain DJM 731)</name>
    <name type="common">Brown rot fungus</name>
    <dbReference type="NCBI Taxonomy" id="1858805"/>
    <lineage>
        <taxon>Eukaryota</taxon>
        <taxon>Fungi</taxon>
        <taxon>Dikarya</taxon>
        <taxon>Basidiomycota</taxon>
        <taxon>Agaricomycotina</taxon>
        <taxon>Dacrymycetes</taxon>
        <taxon>Dacrymycetales</taxon>
        <taxon>Dacrymycetaceae</taxon>
        <taxon>Dacryopinax</taxon>
    </lineage>
</organism>
<evidence type="ECO:0000313" key="3">
    <source>
        <dbReference type="Proteomes" id="UP000030653"/>
    </source>
</evidence>
<dbReference type="Proteomes" id="UP000030653">
    <property type="component" value="Unassembled WGS sequence"/>
</dbReference>
<dbReference type="SUPFAM" id="SSF81383">
    <property type="entry name" value="F-box domain"/>
    <property type="match status" value="1"/>
</dbReference>
<dbReference type="InterPro" id="IPR001810">
    <property type="entry name" value="F-box_dom"/>
</dbReference>